<sequence length="270" mass="29555">MSRNAMYALDQSATVLRGFSWRTVENSAAYIIPYLKPDMVILDVGCGPGTITLDLANRVPNGRVVGVDNTSVPLQSASTLAAQAGITNATFEESDALALPFPDGSFDLVHAHQLLQHVQDPVGVIREMRRVTRPGGLVAVRVMDFESMAWFPDVPGIQDSCAMRLRTAHTKGTESSAGRRLVSWALEAGFTRDSIAATAGTWCYSTVDERRTWSEMIAHILLATPLGISGVEQGLAAQKDLERMAHAWREWETKEDGWFSVLHGEIVCRV</sequence>
<evidence type="ECO:0000313" key="2">
    <source>
        <dbReference type="EMBL" id="OCH91145.1"/>
    </source>
</evidence>
<accession>A0A8E2AZM4</accession>
<dbReference type="Pfam" id="PF13847">
    <property type="entry name" value="Methyltransf_31"/>
    <property type="match status" value="1"/>
</dbReference>
<dbReference type="GO" id="GO:0008168">
    <property type="term" value="F:methyltransferase activity"/>
    <property type="evidence" value="ECO:0007669"/>
    <property type="project" value="UniProtKB-KW"/>
</dbReference>
<keyword evidence="3" id="KW-1185">Reference proteome</keyword>
<evidence type="ECO:0000313" key="3">
    <source>
        <dbReference type="Proteomes" id="UP000250043"/>
    </source>
</evidence>
<dbReference type="Gene3D" id="3.40.50.150">
    <property type="entry name" value="Vaccinia Virus protein VP39"/>
    <property type="match status" value="1"/>
</dbReference>
<dbReference type="PANTHER" id="PTHR43591">
    <property type="entry name" value="METHYLTRANSFERASE"/>
    <property type="match status" value="1"/>
</dbReference>
<dbReference type="InterPro" id="IPR025714">
    <property type="entry name" value="Methyltranfer_dom"/>
</dbReference>
<protein>
    <submittedName>
        <fullName evidence="2">S-adenosyl-L-methionine-dependent methyltransferase</fullName>
    </submittedName>
</protein>
<name>A0A8E2AZM4_9APHY</name>
<dbReference type="GO" id="GO:0032259">
    <property type="term" value="P:methylation"/>
    <property type="evidence" value="ECO:0007669"/>
    <property type="project" value="UniProtKB-KW"/>
</dbReference>
<feature type="domain" description="Methyltransferase" evidence="1">
    <location>
        <begin position="36"/>
        <end position="163"/>
    </location>
</feature>
<proteinExistence type="predicted"/>
<dbReference type="Proteomes" id="UP000250043">
    <property type="component" value="Unassembled WGS sequence"/>
</dbReference>
<dbReference type="EMBL" id="KV722390">
    <property type="protein sequence ID" value="OCH91145.1"/>
    <property type="molecule type" value="Genomic_DNA"/>
</dbReference>
<dbReference type="InterPro" id="IPR029063">
    <property type="entry name" value="SAM-dependent_MTases_sf"/>
</dbReference>
<gene>
    <name evidence="2" type="ORF">OBBRIDRAFT_545402</name>
</gene>
<dbReference type="CDD" id="cd02440">
    <property type="entry name" value="AdoMet_MTases"/>
    <property type="match status" value="1"/>
</dbReference>
<dbReference type="SUPFAM" id="SSF53335">
    <property type="entry name" value="S-adenosyl-L-methionine-dependent methyltransferases"/>
    <property type="match status" value="1"/>
</dbReference>
<keyword evidence="2" id="KW-0808">Transferase</keyword>
<dbReference type="OrthoDB" id="10017101at2759"/>
<dbReference type="PANTHER" id="PTHR43591:SF24">
    <property type="entry name" value="2-METHOXY-6-POLYPRENYL-1,4-BENZOQUINOL METHYLASE, MITOCHONDRIAL"/>
    <property type="match status" value="1"/>
</dbReference>
<reference evidence="2 3" key="1">
    <citation type="submission" date="2016-07" db="EMBL/GenBank/DDBJ databases">
        <title>Draft genome of the white-rot fungus Obba rivulosa 3A-2.</title>
        <authorList>
            <consortium name="DOE Joint Genome Institute"/>
            <person name="Miettinen O."/>
            <person name="Riley R."/>
            <person name="Acob R."/>
            <person name="Barry K."/>
            <person name="Cullen D."/>
            <person name="De Vries R."/>
            <person name="Hainaut M."/>
            <person name="Hatakka A."/>
            <person name="Henrissat B."/>
            <person name="Hilden K."/>
            <person name="Kuo R."/>
            <person name="Labutti K."/>
            <person name="Lipzen A."/>
            <person name="Makela M.R."/>
            <person name="Sandor L."/>
            <person name="Spatafora J.W."/>
            <person name="Grigoriev I.V."/>
            <person name="Hibbett D.S."/>
        </authorList>
    </citation>
    <scope>NUCLEOTIDE SEQUENCE [LARGE SCALE GENOMIC DNA]</scope>
    <source>
        <strain evidence="2 3">3A-2</strain>
    </source>
</reference>
<evidence type="ECO:0000259" key="1">
    <source>
        <dbReference type="Pfam" id="PF13847"/>
    </source>
</evidence>
<organism evidence="2 3">
    <name type="scientific">Obba rivulosa</name>
    <dbReference type="NCBI Taxonomy" id="1052685"/>
    <lineage>
        <taxon>Eukaryota</taxon>
        <taxon>Fungi</taxon>
        <taxon>Dikarya</taxon>
        <taxon>Basidiomycota</taxon>
        <taxon>Agaricomycotina</taxon>
        <taxon>Agaricomycetes</taxon>
        <taxon>Polyporales</taxon>
        <taxon>Gelatoporiaceae</taxon>
        <taxon>Obba</taxon>
    </lineage>
</organism>
<keyword evidence="2" id="KW-0489">Methyltransferase</keyword>
<dbReference type="AlphaFoldDB" id="A0A8E2AZM4"/>